<evidence type="ECO:0000313" key="1">
    <source>
        <dbReference type="EMBL" id="OJZ88929.1"/>
    </source>
</evidence>
<reference evidence="2" key="1">
    <citation type="journal article" date="2017" name="Genome Biol.">
        <title>Comparative genomics reveals high biological diversity and specific adaptations in the industrially and medically important fungal genus Aspergillus.</title>
        <authorList>
            <person name="de Vries R.P."/>
            <person name="Riley R."/>
            <person name="Wiebenga A."/>
            <person name="Aguilar-Osorio G."/>
            <person name="Amillis S."/>
            <person name="Uchima C.A."/>
            <person name="Anderluh G."/>
            <person name="Asadollahi M."/>
            <person name="Askin M."/>
            <person name="Barry K."/>
            <person name="Battaglia E."/>
            <person name="Bayram O."/>
            <person name="Benocci T."/>
            <person name="Braus-Stromeyer S.A."/>
            <person name="Caldana C."/>
            <person name="Canovas D."/>
            <person name="Cerqueira G.C."/>
            <person name="Chen F."/>
            <person name="Chen W."/>
            <person name="Choi C."/>
            <person name="Clum A."/>
            <person name="Dos Santos R.A."/>
            <person name="Damasio A.R."/>
            <person name="Diallinas G."/>
            <person name="Emri T."/>
            <person name="Fekete E."/>
            <person name="Flipphi M."/>
            <person name="Freyberg S."/>
            <person name="Gallo A."/>
            <person name="Gournas C."/>
            <person name="Habgood R."/>
            <person name="Hainaut M."/>
            <person name="Harispe M.L."/>
            <person name="Henrissat B."/>
            <person name="Hilden K.S."/>
            <person name="Hope R."/>
            <person name="Hossain A."/>
            <person name="Karabika E."/>
            <person name="Karaffa L."/>
            <person name="Karanyi Z."/>
            <person name="Krasevec N."/>
            <person name="Kuo A."/>
            <person name="Kusch H."/>
            <person name="LaButti K."/>
            <person name="Lagendijk E.L."/>
            <person name="Lapidus A."/>
            <person name="Levasseur A."/>
            <person name="Lindquist E."/>
            <person name="Lipzen A."/>
            <person name="Logrieco A.F."/>
            <person name="MacCabe A."/>
            <person name="Maekelae M.R."/>
            <person name="Malavazi I."/>
            <person name="Melin P."/>
            <person name="Meyer V."/>
            <person name="Mielnichuk N."/>
            <person name="Miskei M."/>
            <person name="Molnar A.P."/>
            <person name="Mule G."/>
            <person name="Ngan C.Y."/>
            <person name="Orejas M."/>
            <person name="Orosz E."/>
            <person name="Ouedraogo J.P."/>
            <person name="Overkamp K.M."/>
            <person name="Park H.-S."/>
            <person name="Perrone G."/>
            <person name="Piumi F."/>
            <person name="Punt P.J."/>
            <person name="Ram A.F."/>
            <person name="Ramon A."/>
            <person name="Rauscher S."/>
            <person name="Record E."/>
            <person name="Riano-Pachon D.M."/>
            <person name="Robert V."/>
            <person name="Roehrig J."/>
            <person name="Ruller R."/>
            <person name="Salamov A."/>
            <person name="Salih N.S."/>
            <person name="Samson R.A."/>
            <person name="Sandor E."/>
            <person name="Sanguinetti M."/>
            <person name="Schuetze T."/>
            <person name="Sepcic K."/>
            <person name="Shelest E."/>
            <person name="Sherlock G."/>
            <person name="Sophianopoulou V."/>
            <person name="Squina F.M."/>
            <person name="Sun H."/>
            <person name="Susca A."/>
            <person name="Todd R.B."/>
            <person name="Tsang A."/>
            <person name="Unkles S.E."/>
            <person name="van de Wiele N."/>
            <person name="van Rossen-Uffink D."/>
            <person name="Oliveira J.V."/>
            <person name="Vesth T.C."/>
            <person name="Visser J."/>
            <person name="Yu J.-H."/>
            <person name="Zhou M."/>
            <person name="Andersen M.R."/>
            <person name="Archer D.B."/>
            <person name="Baker S.E."/>
            <person name="Benoit I."/>
            <person name="Brakhage A.A."/>
            <person name="Braus G.H."/>
            <person name="Fischer R."/>
            <person name="Frisvad J.C."/>
            <person name="Goldman G.H."/>
            <person name="Houbraken J."/>
            <person name="Oakley B."/>
            <person name="Pocsi I."/>
            <person name="Scazzocchio C."/>
            <person name="Seiboth B."/>
            <person name="vanKuyk P.A."/>
            <person name="Wortman J."/>
            <person name="Dyer P.S."/>
            <person name="Grigoriev I.V."/>
        </authorList>
    </citation>
    <scope>NUCLEOTIDE SEQUENCE [LARGE SCALE GENOMIC DNA]</scope>
    <source>
        <strain evidence="2">CBS 106.47</strain>
    </source>
</reference>
<evidence type="ECO:0000313" key="2">
    <source>
        <dbReference type="Proteomes" id="UP000184063"/>
    </source>
</evidence>
<dbReference type="AlphaFoldDB" id="A0A1M3TQ38"/>
<gene>
    <name evidence="1" type="ORF">ASPFODRAFT_474633</name>
</gene>
<sequence length="83" mass="9059">MYLYLGLSPLAPPILDTTLGYVENKEGPSCETRSRTGGVSLVFRSGYLHGDHREGKQREIAMTGEREMCLVGITTMCGVGFGF</sequence>
<proteinExistence type="predicted"/>
<accession>A0A1M3TQ38</accession>
<dbReference type="Proteomes" id="UP000184063">
    <property type="component" value="Unassembled WGS sequence"/>
</dbReference>
<dbReference type="VEuPathDB" id="FungiDB:ASPFODRAFT_474633"/>
<protein>
    <submittedName>
        <fullName evidence="1">Uncharacterized protein</fullName>
    </submittedName>
</protein>
<organism evidence="1 2">
    <name type="scientific">Aspergillus luchuensis (strain CBS 106.47)</name>
    <dbReference type="NCBI Taxonomy" id="1137211"/>
    <lineage>
        <taxon>Eukaryota</taxon>
        <taxon>Fungi</taxon>
        <taxon>Dikarya</taxon>
        <taxon>Ascomycota</taxon>
        <taxon>Pezizomycotina</taxon>
        <taxon>Eurotiomycetes</taxon>
        <taxon>Eurotiomycetidae</taxon>
        <taxon>Eurotiales</taxon>
        <taxon>Aspergillaceae</taxon>
        <taxon>Aspergillus</taxon>
        <taxon>Aspergillus subgen. Circumdati</taxon>
    </lineage>
</organism>
<name>A0A1M3TQ38_ASPLC</name>
<dbReference type="EMBL" id="KV878238">
    <property type="protein sequence ID" value="OJZ88929.1"/>
    <property type="molecule type" value="Genomic_DNA"/>
</dbReference>